<dbReference type="InterPro" id="IPR007219">
    <property type="entry name" value="XnlR_reg_dom"/>
</dbReference>
<evidence type="ECO:0000256" key="6">
    <source>
        <dbReference type="SAM" id="MobiDB-lite"/>
    </source>
</evidence>
<feature type="compositionally biased region" description="Low complexity" evidence="6">
    <location>
        <begin position="52"/>
        <end position="66"/>
    </location>
</feature>
<feature type="domain" description="Xylanolytic transcriptional activator regulatory" evidence="7">
    <location>
        <begin position="341"/>
        <end position="418"/>
    </location>
</feature>
<evidence type="ECO:0000256" key="5">
    <source>
        <dbReference type="ARBA" id="ARBA00023242"/>
    </source>
</evidence>
<comment type="caution">
    <text evidence="8">The sequence shown here is derived from an EMBL/GenBank/DDBJ whole genome shotgun (WGS) entry which is preliminary data.</text>
</comment>
<evidence type="ECO:0000313" key="8">
    <source>
        <dbReference type="EMBL" id="OAA55297.1"/>
    </source>
</evidence>
<dbReference type="InterPro" id="IPR052073">
    <property type="entry name" value="Amide_Lactam_Regulators"/>
</dbReference>
<keyword evidence="1" id="KW-0862">Zinc</keyword>
<dbReference type="PANTHER" id="PTHR47171:SF3">
    <property type="entry name" value="FARA-RELATED"/>
    <property type="match status" value="1"/>
</dbReference>
<evidence type="ECO:0000256" key="3">
    <source>
        <dbReference type="ARBA" id="ARBA00023125"/>
    </source>
</evidence>
<dbReference type="GO" id="GO:0003677">
    <property type="term" value="F:DNA binding"/>
    <property type="evidence" value="ECO:0007669"/>
    <property type="project" value="UniProtKB-KW"/>
</dbReference>
<feature type="region of interest" description="Disordered" evidence="6">
    <location>
        <begin position="18"/>
        <end position="66"/>
    </location>
</feature>
<dbReference type="OrthoDB" id="39175at2759"/>
<dbReference type="EMBL" id="AZHD01000020">
    <property type="protein sequence ID" value="OAA55297.1"/>
    <property type="molecule type" value="Genomic_DNA"/>
</dbReference>
<dbReference type="GO" id="GO:0008270">
    <property type="term" value="F:zinc ion binding"/>
    <property type="evidence" value="ECO:0007669"/>
    <property type="project" value="InterPro"/>
</dbReference>
<dbReference type="PANTHER" id="PTHR47171">
    <property type="entry name" value="FARA-RELATED"/>
    <property type="match status" value="1"/>
</dbReference>
<evidence type="ECO:0000256" key="4">
    <source>
        <dbReference type="ARBA" id="ARBA00023163"/>
    </source>
</evidence>
<keyword evidence="3" id="KW-0238">DNA-binding</keyword>
<dbReference type="SMART" id="SM00906">
    <property type="entry name" value="Fungal_trans"/>
    <property type="match status" value="1"/>
</dbReference>
<sequence length="702" mass="75783">MVNGEGIFRFTVGWRRQRRAQRNGPGVVPLAHQGNDAGRRQQSRRLGDDDVSTTLSGSPSAAAPTGAPTYAYSASSAAAAAAAARDDDGAASDPPESEVALSINLAENGLLRFFRDGLSSTSWGVFDDPDRIRVLYVGTHTSNMTHLIKLNRPQPQYIVYQYPQIRPPSSWEAGMEHLPDSPSFSPSASSSSSSAAHHGSSRSGRGGSSGSSTTTTTAAAAASIKQDINSFPEKEIRDDFIDAYFEKVNPYFPVIDEYDFRKRYAESQPPLVLLHAILLVGAHVSSHAKARQARHIVKAVLFRRAKTVFDMRHEHDRLHLVQAAMLFTWHLQNGDTASANSFYWLGVACRIAFGIGLHRDLLRDPPNLDRMPMHDRRHWKRIWWTLFQLEVLSALEHGRPPAIRREDFDHDPMTPEDFREGSGALNPKVHSAFCTKNAELCQIALEVINLAAPSASLLNLDLRMGALNAQLITWMLNLPSSSAASTAASGDLFGDVLLRLHYHTVVIHLYRLVADHQGLPTTLLDAANGGGGGGGGGGGIGHGGGSGEEEARRIGSSASADIVAGFEALHGRSLLAQCPFTAVTALTAAGVQIAKDVQDALGSAQTMLAVNGLCLLDRACAVAEHLSVFWPNAGGVRNVLRSLFDQFTGALNGIQQGERSVESLVNDDFGGVDWTEILGLTWPANQAYDPDQIWDTSILGLD</sequence>
<keyword evidence="5" id="KW-0539">Nucleus</keyword>
<keyword evidence="9" id="KW-1185">Reference proteome</keyword>
<evidence type="ECO:0000313" key="9">
    <source>
        <dbReference type="Proteomes" id="UP000076874"/>
    </source>
</evidence>
<keyword evidence="2" id="KW-0805">Transcription regulation</keyword>
<feature type="compositionally biased region" description="Low complexity" evidence="6">
    <location>
        <begin position="181"/>
        <end position="203"/>
    </location>
</feature>
<dbReference type="AlphaFoldDB" id="A0A167N9M4"/>
<proteinExistence type="predicted"/>
<evidence type="ECO:0000259" key="7">
    <source>
        <dbReference type="SMART" id="SM00906"/>
    </source>
</evidence>
<gene>
    <name evidence="8" type="ORF">SPI_08392</name>
</gene>
<dbReference type="Proteomes" id="UP000076874">
    <property type="component" value="Unassembled WGS sequence"/>
</dbReference>
<dbReference type="CDD" id="cd12148">
    <property type="entry name" value="fungal_TF_MHR"/>
    <property type="match status" value="1"/>
</dbReference>
<evidence type="ECO:0000256" key="2">
    <source>
        <dbReference type="ARBA" id="ARBA00023015"/>
    </source>
</evidence>
<protein>
    <submittedName>
        <fullName evidence="8">Transcription factor</fullName>
    </submittedName>
</protein>
<feature type="region of interest" description="Disordered" evidence="6">
    <location>
        <begin position="171"/>
        <end position="218"/>
    </location>
</feature>
<evidence type="ECO:0000256" key="1">
    <source>
        <dbReference type="ARBA" id="ARBA00022833"/>
    </source>
</evidence>
<organism evidence="8 9">
    <name type="scientific">Niveomyces insectorum RCEF 264</name>
    <dbReference type="NCBI Taxonomy" id="1081102"/>
    <lineage>
        <taxon>Eukaryota</taxon>
        <taxon>Fungi</taxon>
        <taxon>Dikarya</taxon>
        <taxon>Ascomycota</taxon>
        <taxon>Pezizomycotina</taxon>
        <taxon>Sordariomycetes</taxon>
        <taxon>Hypocreomycetidae</taxon>
        <taxon>Hypocreales</taxon>
        <taxon>Cordycipitaceae</taxon>
        <taxon>Niveomyces</taxon>
    </lineage>
</organism>
<dbReference type="GO" id="GO:0006351">
    <property type="term" value="P:DNA-templated transcription"/>
    <property type="evidence" value="ECO:0007669"/>
    <property type="project" value="InterPro"/>
</dbReference>
<dbReference type="Pfam" id="PF04082">
    <property type="entry name" value="Fungal_trans"/>
    <property type="match status" value="1"/>
</dbReference>
<keyword evidence="4" id="KW-0804">Transcription</keyword>
<reference evidence="8 9" key="1">
    <citation type="journal article" date="2016" name="Genome Biol. Evol.">
        <title>Divergent and convergent evolution of fungal pathogenicity.</title>
        <authorList>
            <person name="Shang Y."/>
            <person name="Xiao G."/>
            <person name="Zheng P."/>
            <person name="Cen K."/>
            <person name="Zhan S."/>
            <person name="Wang C."/>
        </authorList>
    </citation>
    <scope>NUCLEOTIDE SEQUENCE [LARGE SCALE GENOMIC DNA]</scope>
    <source>
        <strain evidence="8 9">RCEF 264</strain>
    </source>
</reference>
<name>A0A167N9M4_9HYPO</name>
<accession>A0A167N9M4</accession>